<evidence type="ECO:0008006" key="3">
    <source>
        <dbReference type="Google" id="ProtNLM"/>
    </source>
</evidence>
<dbReference type="Proteomes" id="UP000680866">
    <property type="component" value="Chromosome"/>
</dbReference>
<dbReference type="EMBL" id="AP023359">
    <property type="protein sequence ID" value="BCJ64417.1"/>
    <property type="molecule type" value="Genomic_DNA"/>
</dbReference>
<dbReference type="AlphaFoldDB" id="A0A810MT93"/>
<evidence type="ECO:0000313" key="2">
    <source>
        <dbReference type="Proteomes" id="UP000680866"/>
    </source>
</evidence>
<proteinExistence type="predicted"/>
<organism evidence="1 2">
    <name type="scientific">Polymorphospora rubra</name>
    <dbReference type="NCBI Taxonomy" id="338584"/>
    <lineage>
        <taxon>Bacteria</taxon>
        <taxon>Bacillati</taxon>
        <taxon>Actinomycetota</taxon>
        <taxon>Actinomycetes</taxon>
        <taxon>Micromonosporales</taxon>
        <taxon>Micromonosporaceae</taxon>
        <taxon>Polymorphospora</taxon>
    </lineage>
</organism>
<reference evidence="1" key="1">
    <citation type="submission" date="2020-08" db="EMBL/GenBank/DDBJ databases">
        <title>Whole genome shotgun sequence of Polymorphospora rubra NBRC 101157.</title>
        <authorList>
            <person name="Komaki H."/>
            <person name="Tamura T."/>
        </authorList>
    </citation>
    <scope>NUCLEOTIDE SEQUENCE</scope>
    <source>
        <strain evidence="1">NBRC 101157</strain>
    </source>
</reference>
<protein>
    <recommendedName>
        <fullName evidence="3">Lipoprotein</fullName>
    </recommendedName>
</protein>
<name>A0A810MT93_9ACTN</name>
<gene>
    <name evidence="1" type="ORF">Prubr_14380</name>
</gene>
<keyword evidence="2" id="KW-1185">Reference proteome</keyword>
<accession>A0A810MT93</accession>
<sequence>MTVMTTPRAHFAARFVAIPAAVVLGIGSLGCGVIDTVRNVVDTAGILSEFSDRLGKAASLTYTAEYRIEGSDSDTVGYVQQPPNSATVKGDGRMIFTPEHMIFCGPASGRVTCQKAPNHAAAAGDPTLVAGVAGPGFITPEVALGMVAIAALVPDADVETSERTIAGQKSLCADVTGIKDPNAGPDEVAQDFSVCVTESGVLAAFNGTTDTGEKASLELVSYSDRVDGSAFAPPAGAEIVDVSVIQS</sequence>
<dbReference type="KEGG" id="pry:Prubr_14380"/>
<evidence type="ECO:0000313" key="1">
    <source>
        <dbReference type="EMBL" id="BCJ64417.1"/>
    </source>
</evidence>